<sequence>MNETVKCPHCKNSVPADNLRCFFCGELLDISVGPLSFLSNRFKGLIIAAIALLMIILLLIWLF</sequence>
<accession>A0A3A4R1R5</accession>
<dbReference type="EMBL" id="QZJZ01000064">
    <property type="protein sequence ID" value="RJP58583.1"/>
    <property type="molecule type" value="Genomic_DNA"/>
</dbReference>
<keyword evidence="1" id="KW-0812">Transmembrane</keyword>
<evidence type="ECO:0000313" key="3">
    <source>
        <dbReference type="Proteomes" id="UP000266426"/>
    </source>
</evidence>
<protein>
    <submittedName>
        <fullName evidence="2">Uncharacterized protein</fullName>
    </submittedName>
</protein>
<comment type="caution">
    <text evidence="2">The sequence shown here is derived from an EMBL/GenBank/DDBJ whole genome shotgun (WGS) entry which is preliminary data.</text>
</comment>
<dbReference type="AlphaFoldDB" id="A0A3A4R1R5"/>
<name>A0A3A4R1R5_9BACT</name>
<feature type="transmembrane region" description="Helical" evidence="1">
    <location>
        <begin position="44"/>
        <end position="62"/>
    </location>
</feature>
<proteinExistence type="predicted"/>
<evidence type="ECO:0000256" key="1">
    <source>
        <dbReference type="SAM" id="Phobius"/>
    </source>
</evidence>
<evidence type="ECO:0000313" key="2">
    <source>
        <dbReference type="EMBL" id="RJP58583.1"/>
    </source>
</evidence>
<keyword evidence="1" id="KW-1133">Transmembrane helix</keyword>
<organism evidence="2 3">
    <name type="scientific">Candidatus Auribacter fodinae</name>
    <dbReference type="NCBI Taxonomy" id="2093366"/>
    <lineage>
        <taxon>Bacteria</taxon>
        <taxon>Pseudomonadati</taxon>
        <taxon>Candidatus Auribacterota</taxon>
        <taxon>Candidatus Auribacteria</taxon>
        <taxon>Candidatus Auribacterales</taxon>
        <taxon>Candidatus Auribacteraceae</taxon>
        <taxon>Candidatus Auribacter</taxon>
    </lineage>
</organism>
<reference evidence="2 3" key="1">
    <citation type="journal article" date="2017" name="ISME J.">
        <title>Energy and carbon metabolisms in a deep terrestrial subsurface fluid microbial community.</title>
        <authorList>
            <person name="Momper L."/>
            <person name="Jungbluth S.P."/>
            <person name="Lee M.D."/>
            <person name="Amend J.P."/>
        </authorList>
    </citation>
    <scope>NUCLEOTIDE SEQUENCE [LARGE SCALE GENOMIC DNA]</scope>
    <source>
        <strain evidence="2">SURF_26</strain>
    </source>
</reference>
<gene>
    <name evidence="2" type="ORF">C4541_07670</name>
</gene>
<dbReference type="Proteomes" id="UP000266426">
    <property type="component" value="Unassembled WGS sequence"/>
</dbReference>
<keyword evidence="1" id="KW-0472">Membrane</keyword>